<organism evidence="2">
    <name type="scientific">marine metagenome</name>
    <dbReference type="NCBI Taxonomy" id="408172"/>
    <lineage>
        <taxon>unclassified sequences</taxon>
        <taxon>metagenomes</taxon>
        <taxon>ecological metagenomes</taxon>
    </lineage>
</organism>
<proteinExistence type="predicted"/>
<reference evidence="2" key="1">
    <citation type="submission" date="2018-05" db="EMBL/GenBank/DDBJ databases">
        <authorList>
            <person name="Lanie J.A."/>
            <person name="Ng W.-L."/>
            <person name="Kazmierczak K.M."/>
            <person name="Andrzejewski T.M."/>
            <person name="Davidsen T.M."/>
            <person name="Wayne K.J."/>
            <person name="Tettelin H."/>
            <person name="Glass J.I."/>
            <person name="Rusch D."/>
            <person name="Podicherti R."/>
            <person name="Tsui H.-C.T."/>
            <person name="Winkler M.E."/>
        </authorList>
    </citation>
    <scope>NUCLEOTIDE SEQUENCE</scope>
</reference>
<dbReference type="SUPFAM" id="SSF141658">
    <property type="entry name" value="Bacteriophage trimeric proteins domain"/>
    <property type="match status" value="1"/>
</dbReference>
<evidence type="ECO:0000259" key="1">
    <source>
        <dbReference type="Pfam" id="PF18454"/>
    </source>
</evidence>
<evidence type="ECO:0000313" key="2">
    <source>
        <dbReference type="EMBL" id="SVB19521.1"/>
    </source>
</evidence>
<accession>A0A382C1A8</accession>
<name>A0A382C1A8_9ZZZZ</name>
<feature type="non-terminal residue" evidence="2">
    <location>
        <position position="105"/>
    </location>
</feature>
<dbReference type="EMBL" id="UINC01032219">
    <property type="protein sequence ID" value="SVB19521.1"/>
    <property type="molecule type" value="Genomic_DNA"/>
</dbReference>
<gene>
    <name evidence="2" type="ORF">METZ01_LOCUS172375</name>
</gene>
<feature type="domain" description="Major tropism determinant N-terminal" evidence="1">
    <location>
        <begin position="6"/>
        <end position="42"/>
    </location>
</feature>
<dbReference type="AlphaFoldDB" id="A0A382C1A8"/>
<dbReference type="InterPro" id="IPR041352">
    <property type="entry name" value="Mtd_N"/>
</dbReference>
<dbReference type="Pfam" id="PF18454">
    <property type="entry name" value="Mtd_N"/>
    <property type="match status" value="1"/>
</dbReference>
<sequence>MAAYAIQFRRGTTTEHNSFTGLAGEVTVDTDKNTVVVHNGSTAGGYALALEGAAVSTTTGTFSSNVTVGGTLAVTGGNLTMTGHILPSADITYDLGSATKQWKDI</sequence>
<dbReference type="Gene3D" id="2.10.10.30">
    <property type="match status" value="1"/>
</dbReference>
<protein>
    <recommendedName>
        <fullName evidence="1">Major tropism determinant N-terminal domain-containing protein</fullName>
    </recommendedName>
</protein>